<evidence type="ECO:0000313" key="2">
    <source>
        <dbReference type="Proteomes" id="UP001163624"/>
    </source>
</evidence>
<protein>
    <submittedName>
        <fullName evidence="1">Uncharacterized protein</fullName>
    </submittedName>
</protein>
<evidence type="ECO:0000313" key="1">
    <source>
        <dbReference type="EMBL" id="WAI49328.1"/>
    </source>
</evidence>
<reference evidence="1" key="1">
    <citation type="submission" date="2022-11" db="EMBL/GenBank/DDBJ databases">
        <title>Pseudomonas triclosanedens sp. nov., a triclosan degrader isolated from activated sludge.</title>
        <authorList>
            <person name="Yin Y."/>
            <person name="Lu Z."/>
        </authorList>
    </citation>
    <scope>NUCLEOTIDE SEQUENCE</scope>
    <source>
        <strain evidence="1">ZM23</strain>
    </source>
</reference>
<organism evidence="1 2">
    <name type="scientific">Pseudomonas triclosanedens</name>
    <dbReference type="NCBI Taxonomy" id="2961893"/>
    <lineage>
        <taxon>Bacteria</taxon>
        <taxon>Pseudomonadati</taxon>
        <taxon>Pseudomonadota</taxon>
        <taxon>Gammaproteobacteria</taxon>
        <taxon>Pseudomonadales</taxon>
        <taxon>Pseudomonadaceae</taxon>
        <taxon>Pseudomonas</taxon>
    </lineage>
</organism>
<keyword evidence="2" id="KW-1185">Reference proteome</keyword>
<sequence length="112" mass="11908">MPGITLEIPQGNVEFYVASLARGVLMAMQTGAIGLEAGVWSLGRPVFQQALQGSISAELRAILQAFDELDALKELSGDAGATLERLLSELDVCQRRAAISGTTDFLIRTSQA</sequence>
<dbReference type="Proteomes" id="UP001163624">
    <property type="component" value="Chromosome"/>
</dbReference>
<proteinExistence type="predicted"/>
<gene>
    <name evidence="1" type="ORF">OU419_26930</name>
</gene>
<accession>A0ABY6ZWV8</accession>
<name>A0ABY6ZWV8_9PSED</name>
<dbReference type="RefSeq" id="WP_254475210.1">
    <property type="nucleotide sequence ID" value="NZ_CP113432.1"/>
</dbReference>
<dbReference type="EMBL" id="CP113432">
    <property type="protein sequence ID" value="WAI49328.1"/>
    <property type="molecule type" value="Genomic_DNA"/>
</dbReference>